<keyword evidence="1" id="KW-0732">Signal</keyword>
<proteinExistence type="predicted"/>
<feature type="signal peptide" evidence="1">
    <location>
        <begin position="1"/>
        <end position="25"/>
    </location>
</feature>
<feature type="chain" id="PRO_5044326452" evidence="1">
    <location>
        <begin position="26"/>
        <end position="342"/>
    </location>
</feature>
<accession>A0AB33IWV0</accession>
<dbReference type="AlphaFoldDB" id="A0AB33IWV0"/>
<evidence type="ECO:0000256" key="1">
    <source>
        <dbReference type="SAM" id="SignalP"/>
    </source>
</evidence>
<sequence length="342" mass="39029">MKNLFTSMMLSLVLALSGLPALATAGLQSAGQKLNDKEQSAFLALMNVFHVQQESFYILIGSEVYANGDSCAISYRKLGCPMNDMLVEQKKLALKGGQVVFGDLMRRRCQMEYNEKQQVARMVFDAPAGSKVVEIVEFTYDEQGRPTMIKDVYEAVGKQKQAIFSTKSISYSGQENFTLEYLSYSRMDAMKLKQKDVFSTSKLTFGKDDSENKYWYERWAKSFSVNETKGSYTYDDERRLVKQIGSRLAQQKWLSTETRYGYHGQTHISTEEIKYSEEGISERSVALLYKVDKATGKLVDLGDDEVRCTVYDKDGNAKAEFKAHGYREKVNGVWSDWKGYRY</sequence>
<reference evidence="2" key="1">
    <citation type="submission" date="2024-07" db="EMBL/GenBank/DDBJ databases">
        <title>Complete genome sequence of Prevotella sp. YM-2024 GTC17254.</title>
        <authorList>
            <person name="Hayashi M."/>
            <person name="Muto Y."/>
            <person name="Tanaka K."/>
            <person name="Niwa H."/>
        </authorList>
    </citation>
    <scope>NUCLEOTIDE SEQUENCE</scope>
    <source>
        <strain evidence="2">GTC17254</strain>
    </source>
</reference>
<evidence type="ECO:0000313" key="2">
    <source>
        <dbReference type="EMBL" id="BFO74140.1"/>
    </source>
</evidence>
<dbReference type="EMBL" id="AP035786">
    <property type="protein sequence ID" value="BFO74140.1"/>
    <property type="molecule type" value="Genomic_DNA"/>
</dbReference>
<protein>
    <submittedName>
        <fullName evidence="2">Uncharacterized protein</fullName>
    </submittedName>
</protein>
<gene>
    <name evidence="2" type="ORF">GTC17254_17370</name>
</gene>
<name>A0AB33IWV0_9BACT</name>
<organism evidence="2">
    <name type="scientific">Prevotella sp. GTC17254</name>
    <dbReference type="NCBI Taxonomy" id="3236794"/>
    <lineage>
        <taxon>Bacteria</taxon>
        <taxon>Pseudomonadati</taxon>
        <taxon>Bacteroidota</taxon>
        <taxon>Bacteroidia</taxon>
        <taxon>Bacteroidales</taxon>
        <taxon>Prevotellaceae</taxon>
        <taxon>Prevotella</taxon>
    </lineage>
</organism>
<dbReference type="Gene3D" id="2.180.10.10">
    <property type="entry name" value="RHS repeat-associated core"/>
    <property type="match status" value="1"/>
</dbReference>